<dbReference type="Proteomes" id="UP000239471">
    <property type="component" value="Unassembled WGS sequence"/>
</dbReference>
<dbReference type="InterPro" id="IPR005467">
    <property type="entry name" value="His_kinase_dom"/>
</dbReference>
<proteinExistence type="predicted"/>
<comment type="caution">
    <text evidence="11">The sequence shown here is derived from an EMBL/GenBank/DDBJ whole genome shotgun (WGS) entry which is preliminary data.</text>
</comment>
<dbReference type="FunFam" id="3.30.565.10:FF:000006">
    <property type="entry name" value="Sensor histidine kinase WalK"/>
    <property type="match status" value="1"/>
</dbReference>
<dbReference type="InterPro" id="IPR004358">
    <property type="entry name" value="Sig_transdc_His_kin-like_C"/>
</dbReference>
<dbReference type="SMART" id="SM00387">
    <property type="entry name" value="HATPase_c"/>
    <property type="match status" value="1"/>
</dbReference>
<keyword evidence="6" id="KW-0418">Kinase</keyword>
<keyword evidence="5 11" id="KW-0808">Transferase</keyword>
<evidence type="ECO:0000256" key="5">
    <source>
        <dbReference type="ARBA" id="ARBA00022679"/>
    </source>
</evidence>
<dbReference type="SMART" id="SM00304">
    <property type="entry name" value="HAMP"/>
    <property type="match status" value="1"/>
</dbReference>
<dbReference type="SMART" id="SM00388">
    <property type="entry name" value="HisKA"/>
    <property type="match status" value="1"/>
</dbReference>
<keyword evidence="7" id="KW-0902">Two-component regulatory system</keyword>
<dbReference type="PANTHER" id="PTHR45453">
    <property type="entry name" value="PHOSPHATE REGULON SENSOR PROTEIN PHOR"/>
    <property type="match status" value="1"/>
</dbReference>
<dbReference type="PRINTS" id="PR00344">
    <property type="entry name" value="BCTRLSENSOR"/>
</dbReference>
<dbReference type="Gene3D" id="3.30.565.10">
    <property type="entry name" value="Histidine kinase-like ATPase, C-terminal domain"/>
    <property type="match status" value="1"/>
</dbReference>
<dbReference type="CDD" id="cd06225">
    <property type="entry name" value="HAMP"/>
    <property type="match status" value="1"/>
</dbReference>
<evidence type="ECO:0000256" key="3">
    <source>
        <dbReference type="ARBA" id="ARBA00012438"/>
    </source>
</evidence>
<evidence type="ECO:0000313" key="12">
    <source>
        <dbReference type="Proteomes" id="UP000239471"/>
    </source>
</evidence>
<evidence type="ECO:0000256" key="6">
    <source>
        <dbReference type="ARBA" id="ARBA00022777"/>
    </source>
</evidence>
<dbReference type="PROSITE" id="PS50885">
    <property type="entry name" value="HAMP"/>
    <property type="match status" value="1"/>
</dbReference>
<dbReference type="EC" id="2.7.13.3" evidence="3"/>
<dbReference type="InterPro" id="IPR050351">
    <property type="entry name" value="BphY/WalK/GraS-like"/>
</dbReference>
<dbReference type="CDD" id="cd00075">
    <property type="entry name" value="HATPase"/>
    <property type="match status" value="1"/>
</dbReference>
<comment type="catalytic activity">
    <reaction evidence="1">
        <text>ATP + protein L-histidine = ADP + protein N-phospho-L-histidine.</text>
        <dbReference type="EC" id="2.7.13.3"/>
    </reaction>
</comment>
<dbReference type="Pfam" id="PF00672">
    <property type="entry name" value="HAMP"/>
    <property type="match status" value="1"/>
</dbReference>
<dbReference type="SUPFAM" id="SSF55874">
    <property type="entry name" value="ATPase domain of HSP90 chaperone/DNA topoisomerase II/histidine kinase"/>
    <property type="match status" value="1"/>
</dbReference>
<evidence type="ECO:0000259" key="10">
    <source>
        <dbReference type="PROSITE" id="PS50885"/>
    </source>
</evidence>
<dbReference type="InterPro" id="IPR003661">
    <property type="entry name" value="HisK_dim/P_dom"/>
</dbReference>
<sequence length="469" mass="52842">MKISLMKKLSIGFLVTALGSILIATLVSNYMIGKKFNNYLIDEHKTKIDKIATIIDGLYDEQTGFSDSNKEEILRYSSAEELYIEIKDLNEAVIFNSGSSNLQNTTMMGSMMNSMMDNFSAIKPGEYTEDNYPLIKNNQEMGSIVFGYYGTSFLNTGALTFKMTLNQSFFVSIFIALIFGLIISIFLSKQISSPLTKVTITANRVRNGDLEARSHVTSKTKEIVDLNVSINYLAATLQSQELLRKRLTSDMAHELRTPLTNLKSHIEALLDKVWQPTEEMLKSFYEEIQRLIKLVEGLNDIAKLEQTNLNLNKSQFNLSLELEKIITSFEPLYNNSDSKIYSNLIPNVEVLMDKDKLKQVMYNLLSNSLKYSKINEEVLLTLKSENDSIIIEVKDNGIGISEKDLPFIFERFYRSDKSRDKTTGGTGIGLTIVKSIVESHKGIINVDSTLGLGSTFVLTFPKSVLNPDK</sequence>
<dbReference type="InterPro" id="IPR036097">
    <property type="entry name" value="HisK_dim/P_sf"/>
</dbReference>
<dbReference type="Pfam" id="PF00512">
    <property type="entry name" value="HisKA"/>
    <property type="match status" value="1"/>
</dbReference>
<dbReference type="PANTHER" id="PTHR45453:SF1">
    <property type="entry name" value="PHOSPHATE REGULON SENSOR PROTEIN PHOR"/>
    <property type="match status" value="1"/>
</dbReference>
<dbReference type="GO" id="GO:0000155">
    <property type="term" value="F:phosphorelay sensor kinase activity"/>
    <property type="evidence" value="ECO:0007669"/>
    <property type="project" value="InterPro"/>
</dbReference>
<gene>
    <name evidence="11" type="primary">phoR_8</name>
    <name evidence="11" type="ORF">CLVI_23110</name>
</gene>
<evidence type="ECO:0000256" key="2">
    <source>
        <dbReference type="ARBA" id="ARBA00004370"/>
    </source>
</evidence>
<evidence type="ECO:0000259" key="9">
    <source>
        <dbReference type="PROSITE" id="PS50109"/>
    </source>
</evidence>
<evidence type="ECO:0000256" key="8">
    <source>
        <dbReference type="SAM" id="Phobius"/>
    </source>
</evidence>
<accession>A0A2T0BCY4</accession>
<dbReference type="EMBL" id="PVXQ01000025">
    <property type="protein sequence ID" value="PRR81702.1"/>
    <property type="molecule type" value="Genomic_DNA"/>
</dbReference>
<dbReference type="InterPro" id="IPR003660">
    <property type="entry name" value="HAMP_dom"/>
</dbReference>
<dbReference type="InterPro" id="IPR036890">
    <property type="entry name" value="HATPase_C_sf"/>
</dbReference>
<feature type="transmembrane region" description="Helical" evidence="8">
    <location>
        <begin position="169"/>
        <end position="187"/>
    </location>
</feature>
<evidence type="ECO:0000313" key="11">
    <source>
        <dbReference type="EMBL" id="PRR81702.1"/>
    </source>
</evidence>
<feature type="domain" description="HAMP" evidence="10">
    <location>
        <begin position="189"/>
        <end position="242"/>
    </location>
</feature>
<keyword evidence="8" id="KW-1133">Transmembrane helix</keyword>
<organism evidence="11 12">
    <name type="scientific">Clostridium vincentii</name>
    <dbReference type="NCBI Taxonomy" id="52704"/>
    <lineage>
        <taxon>Bacteria</taxon>
        <taxon>Bacillati</taxon>
        <taxon>Bacillota</taxon>
        <taxon>Clostridia</taxon>
        <taxon>Eubacteriales</taxon>
        <taxon>Clostridiaceae</taxon>
        <taxon>Clostridium</taxon>
    </lineage>
</organism>
<reference evidence="11 12" key="1">
    <citation type="submission" date="2018-03" db="EMBL/GenBank/DDBJ databases">
        <title>Genome sequence of Clostridium vincentii DSM 10228.</title>
        <authorList>
            <person name="Poehlein A."/>
            <person name="Daniel R."/>
        </authorList>
    </citation>
    <scope>NUCLEOTIDE SEQUENCE [LARGE SCALE GENOMIC DNA]</scope>
    <source>
        <strain evidence="11 12">DSM 10228</strain>
    </source>
</reference>
<feature type="transmembrane region" description="Helical" evidence="8">
    <location>
        <begin position="12"/>
        <end position="32"/>
    </location>
</feature>
<evidence type="ECO:0000256" key="7">
    <source>
        <dbReference type="ARBA" id="ARBA00023012"/>
    </source>
</evidence>
<keyword evidence="12" id="KW-1185">Reference proteome</keyword>
<keyword evidence="8" id="KW-0472">Membrane</keyword>
<dbReference type="OrthoDB" id="9813151at2"/>
<dbReference type="InterPro" id="IPR003594">
    <property type="entry name" value="HATPase_dom"/>
</dbReference>
<dbReference type="SUPFAM" id="SSF47384">
    <property type="entry name" value="Homodimeric domain of signal transducing histidine kinase"/>
    <property type="match status" value="1"/>
</dbReference>
<feature type="domain" description="Histidine kinase" evidence="9">
    <location>
        <begin position="250"/>
        <end position="464"/>
    </location>
</feature>
<name>A0A2T0BCY4_9CLOT</name>
<dbReference type="AlphaFoldDB" id="A0A2T0BCY4"/>
<comment type="subcellular location">
    <subcellularLocation>
        <location evidence="2">Membrane</location>
    </subcellularLocation>
</comment>
<protein>
    <recommendedName>
        <fullName evidence="3">histidine kinase</fullName>
        <ecNumber evidence="3">2.7.13.3</ecNumber>
    </recommendedName>
</protein>
<dbReference type="Gene3D" id="6.10.340.10">
    <property type="match status" value="1"/>
</dbReference>
<dbReference type="Gene3D" id="1.10.287.130">
    <property type="match status" value="1"/>
</dbReference>
<keyword evidence="4" id="KW-0597">Phosphoprotein</keyword>
<evidence type="ECO:0000256" key="4">
    <source>
        <dbReference type="ARBA" id="ARBA00022553"/>
    </source>
</evidence>
<dbReference type="RefSeq" id="WP_106060258.1">
    <property type="nucleotide sequence ID" value="NZ_PVXQ01000025.1"/>
</dbReference>
<dbReference type="PROSITE" id="PS50109">
    <property type="entry name" value="HIS_KIN"/>
    <property type="match status" value="1"/>
</dbReference>
<dbReference type="Pfam" id="PF02518">
    <property type="entry name" value="HATPase_c"/>
    <property type="match status" value="1"/>
</dbReference>
<evidence type="ECO:0000256" key="1">
    <source>
        <dbReference type="ARBA" id="ARBA00000085"/>
    </source>
</evidence>
<keyword evidence="8" id="KW-0812">Transmembrane</keyword>
<dbReference type="GO" id="GO:0004721">
    <property type="term" value="F:phosphoprotein phosphatase activity"/>
    <property type="evidence" value="ECO:0007669"/>
    <property type="project" value="TreeGrafter"/>
</dbReference>
<dbReference type="CDD" id="cd00082">
    <property type="entry name" value="HisKA"/>
    <property type="match status" value="1"/>
</dbReference>
<dbReference type="GO" id="GO:0005886">
    <property type="term" value="C:plasma membrane"/>
    <property type="evidence" value="ECO:0007669"/>
    <property type="project" value="TreeGrafter"/>
</dbReference>
<dbReference type="SUPFAM" id="SSF158472">
    <property type="entry name" value="HAMP domain-like"/>
    <property type="match status" value="1"/>
</dbReference>
<dbReference type="GO" id="GO:0016036">
    <property type="term" value="P:cellular response to phosphate starvation"/>
    <property type="evidence" value="ECO:0007669"/>
    <property type="project" value="TreeGrafter"/>
</dbReference>